<dbReference type="PRINTS" id="PR00722">
    <property type="entry name" value="CHYMOTRYPSIN"/>
</dbReference>
<dbReference type="PANTHER" id="PTHR24260">
    <property type="match status" value="1"/>
</dbReference>
<dbReference type="GO" id="GO:0005576">
    <property type="term" value="C:extracellular region"/>
    <property type="evidence" value="ECO:0007669"/>
    <property type="project" value="UniProtKB-SubCell"/>
</dbReference>
<keyword evidence="10" id="KW-1185">Reference proteome</keyword>
<feature type="non-terminal residue" evidence="9">
    <location>
        <position position="347"/>
    </location>
</feature>
<dbReference type="AlphaFoldDB" id="A0A835GD16"/>
<dbReference type="InterPro" id="IPR043504">
    <property type="entry name" value="Peptidase_S1_PA_chymotrypsin"/>
</dbReference>
<dbReference type="PROSITE" id="PS50240">
    <property type="entry name" value="TRYPSIN_DOM"/>
    <property type="match status" value="1"/>
</dbReference>
<dbReference type="InterPro" id="IPR001314">
    <property type="entry name" value="Peptidase_S1A"/>
</dbReference>
<reference evidence="9" key="1">
    <citation type="submission" date="2020-08" db="EMBL/GenBank/DDBJ databases">
        <title>Spodoptera exigua strain:BAW_Kor-Di-RS1 Genome sequencing and assembly.</title>
        <authorList>
            <person name="Kim J."/>
            <person name="Nam H.Y."/>
            <person name="Kwon M."/>
            <person name="Choi J.H."/>
            <person name="Cho S.R."/>
            <person name="Kim G.-H."/>
        </authorList>
    </citation>
    <scope>NUCLEOTIDE SEQUENCE</scope>
    <source>
        <strain evidence="9">BAW_Kor-Di-RS1</strain>
        <tissue evidence="9">Whole-body</tissue>
    </source>
</reference>
<keyword evidence="2" id="KW-0800">Toxin</keyword>
<evidence type="ECO:0000256" key="6">
    <source>
        <dbReference type="ARBA" id="ARBA00084094"/>
    </source>
</evidence>
<dbReference type="SMART" id="SM00020">
    <property type="entry name" value="Tryp_SPc"/>
    <property type="match status" value="1"/>
</dbReference>
<evidence type="ECO:0000256" key="3">
    <source>
        <dbReference type="ARBA" id="ARBA00023157"/>
    </source>
</evidence>
<evidence type="ECO:0000256" key="2">
    <source>
        <dbReference type="ARBA" id="ARBA00022656"/>
    </source>
</evidence>
<keyword evidence="3" id="KW-1015">Disulfide bond</keyword>
<feature type="non-terminal residue" evidence="9">
    <location>
        <position position="1"/>
    </location>
</feature>
<dbReference type="FunFam" id="2.40.10.10:FF:000068">
    <property type="entry name" value="transmembrane protease serine 2"/>
    <property type="match status" value="1"/>
</dbReference>
<dbReference type="PROSITE" id="PS00135">
    <property type="entry name" value="TRYPSIN_SER"/>
    <property type="match status" value="1"/>
</dbReference>
<dbReference type="InterPro" id="IPR033116">
    <property type="entry name" value="TRYPSIN_SER"/>
</dbReference>
<feature type="domain" description="Peptidase S1" evidence="8">
    <location>
        <begin position="106"/>
        <end position="344"/>
    </location>
</feature>
<dbReference type="PROSITE" id="PS00134">
    <property type="entry name" value="TRYPSIN_HIS"/>
    <property type="match status" value="1"/>
</dbReference>
<organism evidence="9 10">
    <name type="scientific">Spodoptera exigua</name>
    <name type="common">Beet armyworm</name>
    <name type="synonym">Noctua fulgens</name>
    <dbReference type="NCBI Taxonomy" id="7107"/>
    <lineage>
        <taxon>Eukaryota</taxon>
        <taxon>Metazoa</taxon>
        <taxon>Ecdysozoa</taxon>
        <taxon>Arthropoda</taxon>
        <taxon>Hexapoda</taxon>
        <taxon>Insecta</taxon>
        <taxon>Pterygota</taxon>
        <taxon>Neoptera</taxon>
        <taxon>Endopterygota</taxon>
        <taxon>Lepidoptera</taxon>
        <taxon>Glossata</taxon>
        <taxon>Ditrysia</taxon>
        <taxon>Noctuoidea</taxon>
        <taxon>Noctuidae</taxon>
        <taxon>Amphipyrinae</taxon>
        <taxon>Spodoptera</taxon>
    </lineage>
</organism>
<proteinExistence type="predicted"/>
<evidence type="ECO:0000256" key="4">
    <source>
        <dbReference type="ARBA" id="ARBA00023240"/>
    </source>
</evidence>
<evidence type="ECO:0000256" key="7">
    <source>
        <dbReference type="RuleBase" id="RU363034"/>
    </source>
</evidence>
<evidence type="ECO:0000256" key="1">
    <source>
        <dbReference type="ARBA" id="ARBA00004239"/>
    </source>
</evidence>
<dbReference type="Proteomes" id="UP000648187">
    <property type="component" value="Unassembled WGS sequence"/>
</dbReference>
<gene>
    <name evidence="9" type="ORF">HW555_009470</name>
</gene>
<dbReference type="SUPFAM" id="SSF50494">
    <property type="entry name" value="Trypsin-like serine proteases"/>
    <property type="match status" value="1"/>
</dbReference>
<evidence type="ECO:0000313" key="10">
    <source>
        <dbReference type="Proteomes" id="UP000648187"/>
    </source>
</evidence>
<keyword evidence="4" id="KW-1199">Hemostasis impairing toxin</keyword>
<dbReference type="CDD" id="cd00190">
    <property type="entry name" value="Tryp_SPc"/>
    <property type="match status" value="1"/>
</dbReference>
<evidence type="ECO:0000259" key="8">
    <source>
        <dbReference type="PROSITE" id="PS50240"/>
    </source>
</evidence>
<protein>
    <recommendedName>
        <fullName evidence="8">Peptidase S1 domain-containing protein</fullName>
    </recommendedName>
</protein>
<keyword evidence="7" id="KW-0720">Serine protease</keyword>
<evidence type="ECO:0000256" key="5">
    <source>
        <dbReference type="ARBA" id="ARBA00055534"/>
    </source>
</evidence>
<comment type="subcellular location">
    <subcellularLocation>
        <location evidence="1">Secreted</location>
        <location evidence="1">Extracellular space</location>
    </subcellularLocation>
</comment>
<keyword evidence="7" id="KW-0378">Hydrolase</keyword>
<dbReference type="GO" id="GO:0006508">
    <property type="term" value="P:proteolysis"/>
    <property type="evidence" value="ECO:0007669"/>
    <property type="project" value="UniProtKB-KW"/>
</dbReference>
<accession>A0A835GD16</accession>
<dbReference type="InterPro" id="IPR001254">
    <property type="entry name" value="Trypsin_dom"/>
</dbReference>
<evidence type="ECO:0000313" key="9">
    <source>
        <dbReference type="EMBL" id="KAF9411865.1"/>
    </source>
</evidence>
<dbReference type="GO" id="GO:0090729">
    <property type="term" value="F:toxin activity"/>
    <property type="evidence" value="ECO:0007669"/>
    <property type="project" value="UniProtKB-KW"/>
</dbReference>
<comment type="caution">
    <text evidence="9">The sequence shown here is derived from an EMBL/GenBank/DDBJ whole genome shotgun (WGS) entry which is preliminary data.</text>
</comment>
<comment type="function">
    <text evidence="5">Fibrinolytic activity; shows preferential cleavage of Arg-Gly bonds in all three fibrinogen chains. Contact with the caterpillars causes severe bleeding, due the anticoagulant effect of the protein.</text>
</comment>
<keyword evidence="7" id="KW-0645">Protease</keyword>
<sequence length="347" mass="38239">DRIARRKVIGLGSAPKSSIALDFSRTNQLENPQSLPDPLVCCPDCDFDPDDIYIHTSDKPEKPNNNDCAQPVVEKVPCKTLMNDYRNMDENLQCEKILDLRQAPIIAGGIAASKRQFPHMALLGYGKNPETAEWMCGGSIITKKFILTAAHCISSPSLGVVKYAALGILRRSDRKKWHVYDIANIIKHPKYRAPIKYHDIALLETGRDIVFNGEVLPACLLKDPRLETEVATATGWGKTGHRKPVLVVKLSDDKCRKEYPVHRHLFKGYDPATQLCYGGVDQGITDTCEGDSGGPLQKDADPGYPCIAVVFGVTSYGKACGFPGSSGMYTKVTYYIPWIESVVGKLP</sequence>
<dbReference type="GO" id="GO:0004252">
    <property type="term" value="F:serine-type endopeptidase activity"/>
    <property type="evidence" value="ECO:0007669"/>
    <property type="project" value="InterPro"/>
</dbReference>
<keyword evidence="6" id="KW-1205">Fibrinolytic toxin</keyword>
<dbReference type="EMBL" id="JACKWZ010000210">
    <property type="protein sequence ID" value="KAF9411865.1"/>
    <property type="molecule type" value="Genomic_DNA"/>
</dbReference>
<dbReference type="PANTHER" id="PTHR24260:SF147">
    <property type="entry name" value="EG:BACR7A4.3 PROTEIN-RELATED"/>
    <property type="match status" value="1"/>
</dbReference>
<dbReference type="Gene3D" id="2.40.10.10">
    <property type="entry name" value="Trypsin-like serine proteases"/>
    <property type="match status" value="1"/>
</dbReference>
<name>A0A835GD16_SPOEX</name>
<dbReference type="InterPro" id="IPR018114">
    <property type="entry name" value="TRYPSIN_HIS"/>
</dbReference>
<dbReference type="Pfam" id="PF00089">
    <property type="entry name" value="Trypsin"/>
    <property type="match status" value="1"/>
</dbReference>
<dbReference type="InterPro" id="IPR009003">
    <property type="entry name" value="Peptidase_S1_PA"/>
</dbReference>
<dbReference type="InterPro" id="IPR051333">
    <property type="entry name" value="CLIP_Serine_Protease"/>
</dbReference>